<feature type="domain" description="AMP-dependent synthetase/ligase" evidence="3">
    <location>
        <begin position="11"/>
        <end position="333"/>
    </location>
</feature>
<keyword evidence="5" id="KW-1185">Reference proteome</keyword>
<gene>
    <name evidence="4" type="ORF">H8S22_16005</name>
</gene>
<dbReference type="InterPro" id="IPR045851">
    <property type="entry name" value="AMP-bd_C_sf"/>
</dbReference>
<protein>
    <submittedName>
        <fullName evidence="4">AMP-binding protein</fullName>
    </submittedName>
</protein>
<dbReference type="Proteomes" id="UP000635828">
    <property type="component" value="Unassembled WGS sequence"/>
</dbReference>
<evidence type="ECO:0000256" key="2">
    <source>
        <dbReference type="ARBA" id="ARBA00022598"/>
    </source>
</evidence>
<dbReference type="SUPFAM" id="SSF56801">
    <property type="entry name" value="Acetyl-CoA synthetase-like"/>
    <property type="match status" value="1"/>
</dbReference>
<accession>A0ABR7FUY0</accession>
<proteinExistence type="inferred from homology"/>
<organism evidence="4 5">
    <name type="scientific">Anaerostipes hominis</name>
    <name type="common">ex Liu et al. 2021</name>
    <dbReference type="NCBI Taxonomy" id="2763018"/>
    <lineage>
        <taxon>Bacteria</taxon>
        <taxon>Bacillati</taxon>
        <taxon>Bacillota</taxon>
        <taxon>Clostridia</taxon>
        <taxon>Lachnospirales</taxon>
        <taxon>Lachnospiraceae</taxon>
        <taxon>Anaerostipes</taxon>
    </lineage>
</organism>
<sequence>MYFFEEQVLDKDRIYLRSEKEGSVTYGELDCFCKEMGTHMEKRTLVFLLCQNTAGSVLGYIACLRNRVVPLLLDCKMDYNMLKDLICHYEPDYVFAPKGHQGYSPDERTQLVYEAYGYNLYDISKETETKLNEDLALLLTTSGSTGSPKLVRQSYENIQSNAESIVEYLELNEKERPISTLPMNYTYGLSIINSHTLCGATILLTEHTMFEHEFWEYFKAEEATSFGGVPFTYEMLKRIQFFHMDLPSLRTMTQAGGKLSRALQKEFALYAIKAGVKFVIMYGQTEATARMSWLPPECVLEKAGSIGISIPGGAFSIVDGELVYEGKNVTLGYAKCKEDLAKKDERHGVLYTGDLARKDEDGFYYITGRKKRFLKILGSRVNLDEIEQILKGRYKDVCFACTGVDDRLDIFVEKGAGLCSEEIVDFISKKIKMNDGVLQVRQIDSIPLNHSGKIHYRELEEM</sequence>
<keyword evidence="2" id="KW-0436">Ligase</keyword>
<dbReference type="Gene3D" id="3.30.300.30">
    <property type="match status" value="1"/>
</dbReference>
<dbReference type="PROSITE" id="PS00455">
    <property type="entry name" value="AMP_BINDING"/>
    <property type="match status" value="1"/>
</dbReference>
<evidence type="ECO:0000313" key="5">
    <source>
        <dbReference type="Proteomes" id="UP000635828"/>
    </source>
</evidence>
<dbReference type="PANTHER" id="PTHR43201:SF5">
    <property type="entry name" value="MEDIUM-CHAIN ACYL-COA LIGASE ACSF2, MITOCHONDRIAL"/>
    <property type="match status" value="1"/>
</dbReference>
<evidence type="ECO:0000313" key="4">
    <source>
        <dbReference type="EMBL" id="MBC5679012.1"/>
    </source>
</evidence>
<comment type="caution">
    <text evidence="4">The sequence shown here is derived from an EMBL/GenBank/DDBJ whole genome shotgun (WGS) entry which is preliminary data.</text>
</comment>
<comment type="similarity">
    <text evidence="1">Belongs to the ATP-dependent AMP-binding enzyme family.</text>
</comment>
<dbReference type="InterPro" id="IPR042099">
    <property type="entry name" value="ANL_N_sf"/>
</dbReference>
<dbReference type="EMBL" id="JACOOS010000027">
    <property type="protein sequence ID" value="MBC5679012.1"/>
    <property type="molecule type" value="Genomic_DNA"/>
</dbReference>
<reference evidence="4 5" key="1">
    <citation type="submission" date="2020-08" db="EMBL/GenBank/DDBJ databases">
        <title>Genome public.</title>
        <authorList>
            <person name="Liu C."/>
            <person name="Sun Q."/>
        </authorList>
    </citation>
    <scope>NUCLEOTIDE SEQUENCE [LARGE SCALE GENOMIC DNA]</scope>
    <source>
        <strain evidence="4 5">NSJ-7</strain>
    </source>
</reference>
<evidence type="ECO:0000256" key="1">
    <source>
        <dbReference type="ARBA" id="ARBA00006432"/>
    </source>
</evidence>
<dbReference type="InterPro" id="IPR020845">
    <property type="entry name" value="AMP-binding_CS"/>
</dbReference>
<dbReference type="InterPro" id="IPR000873">
    <property type="entry name" value="AMP-dep_synth/lig_dom"/>
</dbReference>
<name>A0ABR7FUY0_9FIRM</name>
<dbReference type="Pfam" id="PF00501">
    <property type="entry name" value="AMP-binding"/>
    <property type="match status" value="1"/>
</dbReference>
<dbReference type="RefSeq" id="WP_024727480.1">
    <property type="nucleotide sequence ID" value="NZ_JACOOS010000027.1"/>
</dbReference>
<evidence type="ECO:0000259" key="3">
    <source>
        <dbReference type="Pfam" id="PF00501"/>
    </source>
</evidence>
<dbReference type="PANTHER" id="PTHR43201">
    <property type="entry name" value="ACYL-COA SYNTHETASE"/>
    <property type="match status" value="1"/>
</dbReference>
<dbReference type="Gene3D" id="3.40.50.12780">
    <property type="entry name" value="N-terminal domain of ligase-like"/>
    <property type="match status" value="1"/>
</dbReference>